<accession>A0A0D8XNH1</accession>
<dbReference type="AlphaFoldDB" id="A0A0D8XNH1"/>
<dbReference type="OrthoDB" id="5870220at2759"/>
<gene>
    <name evidence="2" type="ORF">DICVIV_08658</name>
</gene>
<reference evidence="3" key="2">
    <citation type="journal article" date="2016" name="Sci. Rep.">
        <title>Dictyocaulus viviparus genome, variome and transcriptome elucidate lungworm biology and support future intervention.</title>
        <authorList>
            <person name="McNulty S.N."/>
            <person name="Strube C."/>
            <person name="Rosa B.A."/>
            <person name="Martin J.C."/>
            <person name="Tyagi R."/>
            <person name="Choi Y.J."/>
            <person name="Wang Q."/>
            <person name="Hallsworth Pepin K."/>
            <person name="Zhang X."/>
            <person name="Ozersky P."/>
            <person name="Wilson R.K."/>
            <person name="Sternberg P.W."/>
            <person name="Gasser R.B."/>
            <person name="Mitreva M."/>
        </authorList>
    </citation>
    <scope>NUCLEOTIDE SEQUENCE [LARGE SCALE GENOMIC DNA]</scope>
    <source>
        <strain evidence="3">HannoverDv2000</strain>
    </source>
</reference>
<proteinExistence type="predicted"/>
<evidence type="ECO:0000256" key="1">
    <source>
        <dbReference type="SAM" id="MobiDB-lite"/>
    </source>
</evidence>
<protein>
    <submittedName>
        <fullName evidence="2">Uncharacterized protein</fullName>
    </submittedName>
</protein>
<evidence type="ECO:0000313" key="2">
    <source>
        <dbReference type="EMBL" id="KJH45282.1"/>
    </source>
</evidence>
<feature type="region of interest" description="Disordered" evidence="1">
    <location>
        <begin position="173"/>
        <end position="192"/>
    </location>
</feature>
<organism evidence="2 3">
    <name type="scientific">Dictyocaulus viviparus</name>
    <name type="common">Bovine lungworm</name>
    <dbReference type="NCBI Taxonomy" id="29172"/>
    <lineage>
        <taxon>Eukaryota</taxon>
        <taxon>Metazoa</taxon>
        <taxon>Ecdysozoa</taxon>
        <taxon>Nematoda</taxon>
        <taxon>Chromadorea</taxon>
        <taxon>Rhabditida</taxon>
        <taxon>Rhabditina</taxon>
        <taxon>Rhabditomorpha</taxon>
        <taxon>Strongyloidea</taxon>
        <taxon>Metastrongylidae</taxon>
        <taxon>Dictyocaulus</taxon>
    </lineage>
</organism>
<name>A0A0D8XNH1_DICVI</name>
<sequence length="325" mass="36979">MKECNVVDTEFNTYFNSRYSKRVLRRTLVGESVKEFIYDTSLKYLDFVIKKENLPENLFCQQYKVGFNPKLALLPTEVRDDESILEKISTIDFTPNKCTAKSAMVLNDNCEKSRECSPIHTSQPSISNPIRSDAVLVEAISRSSKFAPHTSRKGNNLLQKVACISPALRRAKRTTTSTRKRAKNNRKRVSSSFIENKKGKKINLAFLRNVPIVLSWSRSSLNRCILHDIPNGFWNESASAVLNSYFAISSQITGKVTFMGFDIEQLRNEIHDEQETTLSVFLNCTNECQIACCDNSMVDSGLKEDRRIMAAAKSRNNRLLRGYFA</sequence>
<evidence type="ECO:0000313" key="3">
    <source>
        <dbReference type="Proteomes" id="UP000053766"/>
    </source>
</evidence>
<keyword evidence="3" id="KW-1185">Reference proteome</keyword>
<dbReference type="EMBL" id="KN716416">
    <property type="protein sequence ID" value="KJH45282.1"/>
    <property type="molecule type" value="Genomic_DNA"/>
</dbReference>
<reference evidence="2 3" key="1">
    <citation type="submission" date="2013-11" db="EMBL/GenBank/DDBJ databases">
        <title>Draft genome of the bovine lungworm Dictyocaulus viviparus.</title>
        <authorList>
            <person name="Mitreva M."/>
        </authorList>
    </citation>
    <scope>NUCLEOTIDE SEQUENCE [LARGE SCALE GENOMIC DNA]</scope>
    <source>
        <strain evidence="2 3">HannoverDv2000</strain>
    </source>
</reference>
<dbReference type="Proteomes" id="UP000053766">
    <property type="component" value="Unassembled WGS sequence"/>
</dbReference>
<feature type="compositionally biased region" description="Basic residues" evidence="1">
    <location>
        <begin position="173"/>
        <end position="189"/>
    </location>
</feature>